<dbReference type="Proteomes" id="UP000583929">
    <property type="component" value="Unassembled WGS sequence"/>
</dbReference>
<sequence>MDSSGISNLFEEAIQISPDDITFTLNPGEVDEPQETNQVLLGKIIHRYKFEKAAIQGSLNLSWKAVKGWRWKEIEDGLLQFTFAKREDAMNVLARRPWFVCGALMVLMPWAAWLTPAEVRFDKTPMWVNVESIPPFYWNLSNLKEMAAKASPVYELPSGIEDAVGLSTLRFRATIDINKPIFSPTVVKDSLGNYYPLYGTWLRNDVKEKSTFTTPLAKWFKDWVLQKRLGKDPFLCNQIKVQKAIRNGEEADMRECRMQLPSKRRIFSDSDEENEENTPAMVITQLPMVYLPGIGKISPFGQNSKQVNVQELIDAATPSENKRTKMFAIKGSNSNGNTQSDNDSAMIQEDLTISMPSLFNPILNIEDFRVQEHLEGPRKRKASDGIVLSPLPVSINETTAPSLIEEEDKTKEGTFNDSHTVPTSYKDSSNNSQPTARITQSKFYAICSKLNFTGIHYIPPVGLSRGLGLCWLKGVQCKILSANKFVIFGEISSDPPGEKWLVLVTYGPPHATDKEEFWRSLGDLVLLATIPILIIGDLNGTLQDSVCINYANNGNSSCYAFDFRRMVNPTGLIDLGFDGPGYTWSRGNVRSPGAGSLKRARLDRGLASTDWRILFLAAIVNHLSSSVSDHRPIILDTNGGVMCKDMARLFIILFADDIMLFGQASTKEAKAFKDCLATYCEWSGQSINQHKSSVHFSCGVPRGRIQAITEILRMKKMTYKTTYLGLPLFTIVKPYGEWLRAQTRRKNYLLHSQYLRTGTEADVQTFGPREPAAEVQAENHPLLSMETMNRGKEKMQSVDAITRGKEKLLF</sequence>
<evidence type="ECO:0000313" key="3">
    <source>
        <dbReference type="EMBL" id="KAF4401731.1"/>
    </source>
</evidence>
<feature type="compositionally biased region" description="Polar residues" evidence="1">
    <location>
        <begin position="415"/>
        <end position="434"/>
    </location>
</feature>
<dbReference type="EMBL" id="JAATIQ010000011">
    <property type="protein sequence ID" value="KAF4401731.1"/>
    <property type="molecule type" value="Genomic_DNA"/>
</dbReference>
<feature type="domain" description="DUF4283" evidence="2">
    <location>
        <begin position="37"/>
        <end position="117"/>
    </location>
</feature>
<dbReference type="InterPro" id="IPR025558">
    <property type="entry name" value="DUF4283"/>
</dbReference>
<gene>
    <name evidence="3" type="ORF">G4B88_000779</name>
</gene>
<accession>A0A7J6I3U9</accession>
<proteinExistence type="predicted"/>
<keyword evidence="4" id="KW-1185">Reference proteome</keyword>
<dbReference type="SUPFAM" id="SSF56219">
    <property type="entry name" value="DNase I-like"/>
    <property type="match status" value="1"/>
</dbReference>
<reference evidence="3 4" key="1">
    <citation type="journal article" date="2020" name="bioRxiv">
        <title>Sequence and annotation of 42 cannabis genomes reveals extensive copy number variation in cannabinoid synthesis and pathogen resistance genes.</title>
        <authorList>
            <person name="Mckernan K.J."/>
            <person name="Helbert Y."/>
            <person name="Kane L.T."/>
            <person name="Ebling H."/>
            <person name="Zhang L."/>
            <person name="Liu B."/>
            <person name="Eaton Z."/>
            <person name="Mclaughlin S."/>
            <person name="Kingan S."/>
            <person name="Baybayan P."/>
            <person name="Concepcion G."/>
            <person name="Jordan M."/>
            <person name="Riva A."/>
            <person name="Barbazuk W."/>
            <person name="Harkins T."/>
        </authorList>
    </citation>
    <scope>NUCLEOTIDE SEQUENCE [LARGE SCALE GENOMIC DNA]</scope>
    <source>
        <strain evidence="4">cv. Jamaican Lion 4</strain>
        <tissue evidence="3">Leaf</tissue>
    </source>
</reference>
<evidence type="ECO:0000256" key="1">
    <source>
        <dbReference type="SAM" id="MobiDB-lite"/>
    </source>
</evidence>
<dbReference type="AlphaFoldDB" id="A0A7J6I3U9"/>
<organism evidence="3 4">
    <name type="scientific">Cannabis sativa</name>
    <name type="common">Hemp</name>
    <name type="synonym">Marijuana</name>
    <dbReference type="NCBI Taxonomy" id="3483"/>
    <lineage>
        <taxon>Eukaryota</taxon>
        <taxon>Viridiplantae</taxon>
        <taxon>Streptophyta</taxon>
        <taxon>Embryophyta</taxon>
        <taxon>Tracheophyta</taxon>
        <taxon>Spermatophyta</taxon>
        <taxon>Magnoliopsida</taxon>
        <taxon>eudicotyledons</taxon>
        <taxon>Gunneridae</taxon>
        <taxon>Pentapetalae</taxon>
        <taxon>rosids</taxon>
        <taxon>fabids</taxon>
        <taxon>Rosales</taxon>
        <taxon>Cannabaceae</taxon>
        <taxon>Cannabis</taxon>
    </lineage>
</organism>
<protein>
    <recommendedName>
        <fullName evidence="2">DUF4283 domain-containing protein</fullName>
    </recommendedName>
</protein>
<dbReference type="Gene3D" id="3.60.10.10">
    <property type="entry name" value="Endonuclease/exonuclease/phosphatase"/>
    <property type="match status" value="1"/>
</dbReference>
<dbReference type="Pfam" id="PF14111">
    <property type="entry name" value="DUF4283"/>
    <property type="match status" value="1"/>
</dbReference>
<evidence type="ECO:0000313" key="4">
    <source>
        <dbReference type="Proteomes" id="UP000583929"/>
    </source>
</evidence>
<name>A0A7J6I3U9_CANSA</name>
<dbReference type="PANTHER" id="PTHR33710:SF71">
    <property type="entry name" value="ENDONUCLEASE_EXONUCLEASE_PHOSPHATASE DOMAIN-CONTAINING PROTEIN"/>
    <property type="match status" value="1"/>
</dbReference>
<evidence type="ECO:0000259" key="2">
    <source>
        <dbReference type="Pfam" id="PF14111"/>
    </source>
</evidence>
<feature type="region of interest" description="Disordered" evidence="1">
    <location>
        <begin position="402"/>
        <end position="434"/>
    </location>
</feature>
<dbReference type="InterPro" id="IPR036691">
    <property type="entry name" value="Endo/exonu/phosph_ase_sf"/>
</dbReference>
<comment type="caution">
    <text evidence="3">The sequence shown here is derived from an EMBL/GenBank/DDBJ whole genome shotgun (WGS) entry which is preliminary data.</text>
</comment>
<dbReference type="PANTHER" id="PTHR33710">
    <property type="entry name" value="BNAC02G09200D PROTEIN"/>
    <property type="match status" value="1"/>
</dbReference>